<dbReference type="Proteomes" id="UP000663193">
    <property type="component" value="Chromosome 10"/>
</dbReference>
<dbReference type="OrthoDB" id="3643156at2759"/>
<reference evidence="2" key="1">
    <citation type="journal article" date="2021" name="BMC Genomics">
        <title>Chromosome-level genome assembly and manually-curated proteome of model necrotroph Parastagonospora nodorum Sn15 reveals a genome-wide trove of candidate effector homologs, and redundancy of virulence-related functions within an accessory chromosome.</title>
        <authorList>
            <person name="Bertazzoni S."/>
            <person name="Jones D.A.B."/>
            <person name="Phan H.T."/>
            <person name="Tan K.-C."/>
            <person name="Hane J.K."/>
        </authorList>
    </citation>
    <scope>NUCLEOTIDE SEQUENCE [LARGE SCALE GENOMIC DNA]</scope>
    <source>
        <strain evidence="2">SN15 / ATCC MYA-4574 / FGSC 10173)</strain>
    </source>
</reference>
<gene>
    <name evidence="1" type="ORF">JI435_071010</name>
</gene>
<name>A0A7U2I5L0_PHANO</name>
<dbReference type="EMBL" id="CP069032">
    <property type="protein sequence ID" value="QRD00213.1"/>
    <property type="molecule type" value="Genomic_DNA"/>
</dbReference>
<dbReference type="KEGG" id="pno:SNOG_07101"/>
<dbReference type="RefSeq" id="XP_001797454.1">
    <property type="nucleotide sequence ID" value="XM_001797402.1"/>
</dbReference>
<proteinExistence type="predicted"/>
<keyword evidence="2" id="KW-1185">Reference proteome</keyword>
<dbReference type="AlphaFoldDB" id="A0A7U2I5L0"/>
<evidence type="ECO:0000313" key="2">
    <source>
        <dbReference type="Proteomes" id="UP000663193"/>
    </source>
</evidence>
<protein>
    <submittedName>
        <fullName evidence="1">Uncharacterized protein</fullName>
    </submittedName>
</protein>
<evidence type="ECO:0000313" key="1">
    <source>
        <dbReference type="EMBL" id="QRD00213.1"/>
    </source>
</evidence>
<dbReference type="VEuPathDB" id="FungiDB:JI435_071010"/>
<organism evidence="1 2">
    <name type="scientific">Phaeosphaeria nodorum (strain SN15 / ATCC MYA-4574 / FGSC 10173)</name>
    <name type="common">Glume blotch fungus</name>
    <name type="synonym">Parastagonospora nodorum</name>
    <dbReference type="NCBI Taxonomy" id="321614"/>
    <lineage>
        <taxon>Eukaryota</taxon>
        <taxon>Fungi</taxon>
        <taxon>Dikarya</taxon>
        <taxon>Ascomycota</taxon>
        <taxon>Pezizomycotina</taxon>
        <taxon>Dothideomycetes</taxon>
        <taxon>Pleosporomycetidae</taxon>
        <taxon>Pleosporales</taxon>
        <taxon>Pleosporineae</taxon>
        <taxon>Phaeosphaeriaceae</taxon>
        <taxon>Parastagonospora</taxon>
    </lineage>
</organism>
<sequence>MQLIYFLVVPLVSARVIGTTQQIPIPGHVAEDVVKHIAQEESALAIGVHFTTSYAVAAARYKNGTTRTLVKVAADADYIDLLSRWSQGQHDLKNQDCHVQSRHSSVPKEVSRRYRCTMRSLQRSSRRMLGLPASRDAAILSDFMSRVRSDLQAEILAPVTSIAPAFPRLSHSQKEDVREALSYAGLTSSRLRTSHAGTIIYQDANAAYAGLGHGLCESQSSRSDCQSPANDQSVLYFNFDNSSFSIGAMTLKSAFQEQRTYVYGSDTTLGWWDLPVYEIPRAKYWARIHEMILNVLAPMSLPPNRIVLLGEHGADEEFKEVVKAATWEKFDFDVELMLQTVKKEDVGSLAARGAAELGWRDEEFNRESVSRRRDAEEANEL</sequence>
<accession>A0A7U2I5L0</accession>